<dbReference type="Proteomes" id="UP000284853">
    <property type="component" value="Unassembled WGS sequence"/>
</dbReference>
<sequence length="351" mass="39435">MLSQARNGSQSKDDLFIYRLKNKQLAQLTSTKKKLSHTYEFQGKLVHDRNFNNIEKTVQESWAAAVILRNASVFGETIYILCAKFAKIWLKNNGSEAFNFFAKEVVENVDATGQFARVFNKDITSILMSSEYSAEIFAKKILLVKAMGEFIINHAINDAGKYAFLFKDNVPPVVKIVQRNRPDSLFTVRGRSGVMSNTYREDIGILDKDVFSQLDPKLQKILTINGLTKNRPLFRTRISHKLADGSPAFVERMFDRDNPLLASISGSTACLFTAADVLDDKLSQSQLDQITLSAIALFVGGGYHSVHEIINIRSPHLNVIASIESQMRLKNRGAELQEYVAALHASRDLLR</sequence>
<reference evidence="1 2" key="1">
    <citation type="submission" date="2017-08" db="EMBL/GenBank/DDBJ databases">
        <title>Comparative genomics of bacteria isolated from necrotic lesions of AOD affected trees.</title>
        <authorList>
            <person name="Doonan J."/>
            <person name="Denman S."/>
            <person name="Mcdonald J.E."/>
        </authorList>
    </citation>
    <scope>NUCLEOTIDE SEQUENCE [LARGE SCALE GENOMIC DNA]</scope>
    <source>
        <strain evidence="1 2">CIP 105588</strain>
    </source>
</reference>
<evidence type="ECO:0000313" key="2">
    <source>
        <dbReference type="Proteomes" id="UP000284853"/>
    </source>
</evidence>
<name>A0ABX9PPR3_9GAMM</name>
<accession>A0ABX9PPR3</accession>
<dbReference type="EMBL" id="NSDJ01000002">
    <property type="protein sequence ID" value="RKF66407.1"/>
    <property type="molecule type" value="Genomic_DNA"/>
</dbReference>
<dbReference type="GeneID" id="302711821"/>
<gene>
    <name evidence="1" type="ORF">CKQ54_23760</name>
</gene>
<organism evidence="1 2">
    <name type="scientific">Rahnella variigena</name>
    <dbReference type="NCBI Taxonomy" id="574964"/>
    <lineage>
        <taxon>Bacteria</taxon>
        <taxon>Pseudomonadati</taxon>
        <taxon>Pseudomonadota</taxon>
        <taxon>Gammaproteobacteria</taxon>
        <taxon>Enterobacterales</taxon>
        <taxon>Yersiniaceae</taxon>
        <taxon>Rahnella</taxon>
    </lineage>
</organism>
<evidence type="ECO:0000313" key="1">
    <source>
        <dbReference type="EMBL" id="RKF66407.1"/>
    </source>
</evidence>
<keyword evidence="2" id="KW-1185">Reference proteome</keyword>
<comment type="caution">
    <text evidence="1">The sequence shown here is derived from an EMBL/GenBank/DDBJ whole genome shotgun (WGS) entry which is preliminary data.</text>
</comment>
<protein>
    <submittedName>
        <fullName evidence="1">Uncharacterized protein</fullName>
    </submittedName>
</protein>
<proteinExistence type="predicted"/>
<dbReference type="RefSeq" id="WP_120163585.1">
    <property type="nucleotide sequence ID" value="NZ_NSDJ01000002.1"/>
</dbReference>